<keyword evidence="1" id="KW-0472">Membrane</keyword>
<keyword evidence="3" id="KW-1185">Reference proteome</keyword>
<organism evidence="2 3">
    <name type="scientific">Rhizorhapis suberifaciens</name>
    <name type="common">corky root of lettuce</name>
    <dbReference type="NCBI Taxonomy" id="13656"/>
    <lineage>
        <taxon>Bacteria</taxon>
        <taxon>Pseudomonadati</taxon>
        <taxon>Pseudomonadota</taxon>
        <taxon>Alphaproteobacteria</taxon>
        <taxon>Sphingomonadales</taxon>
        <taxon>Sphingomonadaceae</taxon>
        <taxon>Rhizorhapis</taxon>
    </lineage>
</organism>
<feature type="transmembrane region" description="Helical" evidence="1">
    <location>
        <begin position="200"/>
        <end position="218"/>
    </location>
</feature>
<feature type="transmembrane region" description="Helical" evidence="1">
    <location>
        <begin position="107"/>
        <end position="126"/>
    </location>
</feature>
<proteinExistence type="predicted"/>
<dbReference type="RefSeq" id="WP_184474873.1">
    <property type="nucleotide sequence ID" value="NZ_JACHOV010000004.1"/>
</dbReference>
<sequence length="589" mass="64414">MIPDSKVTPWLRPVTLLIWLACSTILLWTYRGQIAELGFRDPDDALRLVQVRDWMAGQSWFDVTQYRINPPGGGPMHWSRLIDVPIAALLWIATPLLGTATTEKAVLAIYPLLVLGFAFFLIGSLLRRIAGPLVAIIAVLLLAVTFPVLIQFMPMRIDHHGWQIAMATLALYASQLPSQHKGGIISGMAVALWLNISSEALPYAVLFGALYGLKYVLWADQLDRLAAYLMTLSFGSAGLMLATHGWAESMVIYCDAMSPAYVVPLLMATLVFVGLKAVIPDDKAINRVAITALAGAAALVPLFILGRQCLAGPFETLDPFVYRYWYLKINEGLPLWRQSPETFALSLTGPVLGFVGYLLAIRSRRRAGGFGPWLELLFLATGAVAVAILVLRAMAVANIFMLPGNAWLLYMALRKARAIGRAAPRIVATVAAFTLVPAMPTALLADVLSKPQAKKEAEKKAEDTCLSPKSLQGLNALPASTLFAPLDIGPMLLVYTHHRVIATNHHRNQAAMAKVLKAYMSKDEQAHAIIARTGADYLAYCHDRPEIQSYMKDGPAGLAALLERGKPPAWLRPVPMPTGETIHVYRVVR</sequence>
<dbReference type="EMBL" id="JACHOV010000004">
    <property type="protein sequence ID" value="MBB4641060.1"/>
    <property type="molecule type" value="Genomic_DNA"/>
</dbReference>
<feature type="transmembrane region" description="Helical" evidence="1">
    <location>
        <begin position="396"/>
        <end position="413"/>
    </location>
</feature>
<feature type="transmembrane region" description="Helical" evidence="1">
    <location>
        <begin position="259"/>
        <end position="279"/>
    </location>
</feature>
<feature type="transmembrane region" description="Helical" evidence="1">
    <location>
        <begin position="288"/>
        <end position="306"/>
    </location>
</feature>
<protein>
    <submittedName>
        <fullName evidence="2">Uncharacterized protein</fullName>
    </submittedName>
</protein>
<feature type="transmembrane region" description="Helical" evidence="1">
    <location>
        <begin position="225"/>
        <end position="247"/>
    </location>
</feature>
<feature type="transmembrane region" description="Helical" evidence="1">
    <location>
        <begin position="12"/>
        <end position="30"/>
    </location>
</feature>
<keyword evidence="1" id="KW-0812">Transmembrane</keyword>
<feature type="transmembrane region" description="Helical" evidence="1">
    <location>
        <begin position="425"/>
        <end position="445"/>
    </location>
</feature>
<accession>A0A840HTY5</accession>
<evidence type="ECO:0000313" key="2">
    <source>
        <dbReference type="EMBL" id="MBB4641060.1"/>
    </source>
</evidence>
<evidence type="ECO:0000313" key="3">
    <source>
        <dbReference type="Proteomes" id="UP000575068"/>
    </source>
</evidence>
<feature type="transmembrane region" description="Helical" evidence="1">
    <location>
        <begin position="133"/>
        <end position="153"/>
    </location>
</feature>
<dbReference type="AlphaFoldDB" id="A0A840HTY5"/>
<feature type="transmembrane region" description="Helical" evidence="1">
    <location>
        <begin position="373"/>
        <end position="390"/>
    </location>
</feature>
<comment type="caution">
    <text evidence="2">The sequence shown here is derived from an EMBL/GenBank/DDBJ whole genome shotgun (WGS) entry which is preliminary data.</text>
</comment>
<feature type="transmembrane region" description="Helical" evidence="1">
    <location>
        <begin position="343"/>
        <end position="361"/>
    </location>
</feature>
<evidence type="ECO:0000256" key="1">
    <source>
        <dbReference type="SAM" id="Phobius"/>
    </source>
</evidence>
<dbReference type="Proteomes" id="UP000575068">
    <property type="component" value="Unassembled WGS sequence"/>
</dbReference>
<reference evidence="2 3" key="1">
    <citation type="submission" date="2020-08" db="EMBL/GenBank/DDBJ databases">
        <title>Genomic Encyclopedia of Type Strains, Phase IV (KMG-IV): sequencing the most valuable type-strain genomes for metagenomic binning, comparative biology and taxonomic classification.</title>
        <authorList>
            <person name="Goeker M."/>
        </authorList>
    </citation>
    <scope>NUCLEOTIDE SEQUENCE [LARGE SCALE GENOMIC DNA]</scope>
    <source>
        <strain evidence="2 3">DSM 7465</strain>
    </source>
</reference>
<gene>
    <name evidence="2" type="ORF">HNQ99_001364</name>
</gene>
<name>A0A840HTY5_9SPHN</name>
<keyword evidence="1" id="KW-1133">Transmembrane helix</keyword>